<evidence type="ECO:0000313" key="7">
    <source>
        <dbReference type="EMBL" id="CCK77313.1"/>
    </source>
</evidence>
<dbReference type="HOGENOM" id="CLU_019722_1_1_6"/>
<keyword evidence="4" id="KW-0521">NADP</keyword>
<keyword evidence="5" id="KW-0520">NAD</keyword>
<feature type="domain" description="Amine oxidase" evidence="6">
    <location>
        <begin position="14"/>
        <end position="500"/>
    </location>
</feature>
<gene>
    <name evidence="7" type="ORF">OLEAN_C31370</name>
</gene>
<dbReference type="InterPro" id="IPR036188">
    <property type="entry name" value="FAD/NAD-bd_sf"/>
</dbReference>
<dbReference type="Pfam" id="PF01593">
    <property type="entry name" value="Amino_oxidase"/>
    <property type="match status" value="1"/>
</dbReference>
<organism evidence="7 8">
    <name type="scientific">Oleispira antarctica RB-8</name>
    <dbReference type="NCBI Taxonomy" id="698738"/>
    <lineage>
        <taxon>Bacteria</taxon>
        <taxon>Pseudomonadati</taxon>
        <taxon>Pseudomonadota</taxon>
        <taxon>Gammaproteobacteria</taxon>
        <taxon>Oceanospirillales</taxon>
        <taxon>Oceanospirillaceae</taxon>
        <taxon>Oleispira</taxon>
    </lineage>
</organism>
<dbReference type="EMBL" id="FO203512">
    <property type="protein sequence ID" value="CCK77313.1"/>
    <property type="molecule type" value="Genomic_DNA"/>
</dbReference>
<evidence type="ECO:0000256" key="3">
    <source>
        <dbReference type="ARBA" id="ARBA00022827"/>
    </source>
</evidence>
<dbReference type="PANTHER" id="PTHR46091:SF3">
    <property type="entry name" value="AMINE OXIDASE DOMAIN-CONTAINING PROTEIN"/>
    <property type="match status" value="1"/>
</dbReference>
<dbReference type="SUPFAM" id="SSF51905">
    <property type="entry name" value="FAD/NAD(P)-binding domain"/>
    <property type="match status" value="1"/>
</dbReference>
<keyword evidence="3" id="KW-0274">FAD</keyword>
<protein>
    <recommendedName>
        <fullName evidence="6">Amine oxidase domain-containing protein</fullName>
    </recommendedName>
</protein>
<dbReference type="AlphaFoldDB" id="R4YTU5"/>
<evidence type="ECO:0000256" key="1">
    <source>
        <dbReference type="ARBA" id="ARBA00022630"/>
    </source>
</evidence>
<dbReference type="InterPro" id="IPR052206">
    <property type="entry name" value="Retinol_saturase"/>
</dbReference>
<dbReference type="PATRIC" id="fig|698738.3.peg.3260"/>
<accession>R4YTU5</accession>
<name>R4YTU5_OLEAN</name>
<evidence type="ECO:0000256" key="5">
    <source>
        <dbReference type="ARBA" id="ARBA00023027"/>
    </source>
</evidence>
<keyword evidence="2" id="KW-0732">Signal</keyword>
<evidence type="ECO:0000259" key="6">
    <source>
        <dbReference type="Pfam" id="PF01593"/>
    </source>
</evidence>
<dbReference type="Proteomes" id="UP000032749">
    <property type="component" value="Chromosome"/>
</dbReference>
<dbReference type="GO" id="GO:0016491">
    <property type="term" value="F:oxidoreductase activity"/>
    <property type="evidence" value="ECO:0007669"/>
    <property type="project" value="InterPro"/>
</dbReference>
<keyword evidence="8" id="KW-1185">Reference proteome</keyword>
<evidence type="ECO:0000256" key="2">
    <source>
        <dbReference type="ARBA" id="ARBA00022729"/>
    </source>
</evidence>
<reference evidence="7 8" key="1">
    <citation type="journal article" date="2013" name="Nat. Commun.">
        <title>Genome sequence and functional genomic analysis of the oil-degrading bacterium Oleispira antarctica.</title>
        <authorList>
            <person name="Kube M."/>
            <person name="Chernikova T.N."/>
            <person name="Al-Ramahi Y."/>
            <person name="Beloqui A."/>
            <person name="Lopez-Cortez N."/>
            <person name="Guazzaroni M.E."/>
            <person name="Heipieper H.J."/>
            <person name="Klages S."/>
            <person name="Kotsyurbenko O.R."/>
            <person name="Langer I."/>
            <person name="Nechitaylo T.Y."/>
            <person name="Lunsdorf H."/>
            <person name="Fernandez M."/>
            <person name="Juarez S."/>
            <person name="Ciordia S."/>
            <person name="Singer A."/>
            <person name="Kagan O."/>
            <person name="Egorova O."/>
            <person name="Petit P.A."/>
            <person name="Stogios P."/>
            <person name="Kim Y."/>
            <person name="Tchigvintsev A."/>
            <person name="Flick R."/>
            <person name="Denaro R."/>
            <person name="Genovese M."/>
            <person name="Albar J.P."/>
            <person name="Reva O.N."/>
            <person name="Martinez-Gomariz M."/>
            <person name="Tran H."/>
            <person name="Ferrer M."/>
            <person name="Savchenko A."/>
            <person name="Yakunin A.F."/>
            <person name="Yakimov M.M."/>
            <person name="Golyshina O.V."/>
            <person name="Reinhardt R."/>
            <person name="Golyshin P.N."/>
        </authorList>
    </citation>
    <scope>NUCLEOTIDE SEQUENCE [LARGE SCALE GENOMIC DNA]</scope>
</reference>
<dbReference type="Gene3D" id="3.50.50.60">
    <property type="entry name" value="FAD/NAD(P)-binding domain"/>
    <property type="match status" value="2"/>
</dbReference>
<dbReference type="PANTHER" id="PTHR46091">
    <property type="entry name" value="BLR7054 PROTEIN"/>
    <property type="match status" value="1"/>
</dbReference>
<dbReference type="KEGG" id="oai:OLEAN_C31370"/>
<sequence>MTDFDAIVIGAGNAGLTAATALQRGGARTLLLERHNIPGGCATSFVRGEFEFEVALHQLSGMGTKKNPFIMRKIFTDLGIMDQLNIVEERELYRLVLPSTENSEHEIDVTLPANIKALKKTLISHYPEEADNIEAYLTLCEKLSLECFMALPRAQKMGDQKVLESSCPNYLKYGLTPSKDVLDEFFENKDLKAVIAAYWCYIGLPPKDIPFCDLAVMIYAYAAFKPSHVQGGSQAISSALLESFLNAGGKVLFNTGAAKIITENEKIKAVQTEHGDIFSCDHVISNTSPQHTFNELLDIPTPKKAADDMKSRRLGTSAFVLYLGLDCTPKELGITAASNFIIDDRDEEVAFETMKGIHNPTHTMLTCYNHDDPSFAPEGKSSLSLLCLQYGQAWQDLAVEDYAKAKYDFADKLIEHAERVFPNIRKNIEEVEVATPLTMMRYLNTPGGAIYGFQQNTQDAVMFRERIDTISGLHMAGSWNGMGGFQPTYMIGESTARAVLKKIKNKTSQSETIKQESSHA</sequence>
<dbReference type="InterPro" id="IPR002937">
    <property type="entry name" value="Amino_oxidase"/>
</dbReference>
<dbReference type="OrthoDB" id="9774675at2"/>
<dbReference type="STRING" id="698738.OLEAN_C31370"/>
<keyword evidence="1" id="KW-0285">Flavoprotein</keyword>
<proteinExistence type="predicted"/>
<evidence type="ECO:0000256" key="4">
    <source>
        <dbReference type="ARBA" id="ARBA00022857"/>
    </source>
</evidence>
<evidence type="ECO:0000313" key="8">
    <source>
        <dbReference type="Proteomes" id="UP000032749"/>
    </source>
</evidence>